<comment type="caution">
    <text evidence="4">The sequence shown here is derived from an EMBL/GenBank/DDBJ whole genome shotgun (WGS) entry which is preliminary data.</text>
</comment>
<evidence type="ECO:0000256" key="1">
    <source>
        <dbReference type="SAM" id="Coils"/>
    </source>
</evidence>
<dbReference type="Proteomes" id="UP000640531">
    <property type="component" value="Unassembled WGS sequence"/>
</dbReference>
<evidence type="ECO:0000313" key="4">
    <source>
        <dbReference type="EMBL" id="MBD2570057.1"/>
    </source>
</evidence>
<feature type="coiled-coil region" evidence="1">
    <location>
        <begin position="2495"/>
        <end position="2527"/>
    </location>
</feature>
<name>A0ABR8FII6_9NOST</name>
<feature type="coiled-coil region" evidence="1">
    <location>
        <begin position="2611"/>
        <end position="2645"/>
    </location>
</feature>
<dbReference type="EMBL" id="JACJST010000020">
    <property type="protein sequence ID" value="MBD2570057.1"/>
    <property type="molecule type" value="Genomic_DNA"/>
</dbReference>
<reference evidence="4 5" key="1">
    <citation type="journal article" date="2020" name="ISME J.">
        <title>Comparative genomics reveals insights into cyanobacterial evolution and habitat adaptation.</title>
        <authorList>
            <person name="Chen M.Y."/>
            <person name="Teng W.K."/>
            <person name="Zhao L."/>
            <person name="Hu C.X."/>
            <person name="Zhou Y.K."/>
            <person name="Han B.P."/>
            <person name="Song L.R."/>
            <person name="Shu W.S."/>
        </authorList>
    </citation>
    <scope>NUCLEOTIDE SEQUENCE [LARGE SCALE GENOMIC DNA]</scope>
    <source>
        <strain evidence="4 5">FACHB-196</strain>
    </source>
</reference>
<dbReference type="PANTHER" id="PTHR23159:SF31">
    <property type="entry name" value="CENTROSOME-ASSOCIATED PROTEIN CEP250 ISOFORM X1"/>
    <property type="match status" value="1"/>
</dbReference>
<feature type="region of interest" description="Disordered" evidence="2">
    <location>
        <begin position="1418"/>
        <end position="1443"/>
    </location>
</feature>
<feature type="coiled-coil region" evidence="1">
    <location>
        <begin position="2134"/>
        <end position="2161"/>
    </location>
</feature>
<proteinExistence type="predicted"/>
<feature type="compositionally biased region" description="Basic and acidic residues" evidence="2">
    <location>
        <begin position="2915"/>
        <end position="2925"/>
    </location>
</feature>
<feature type="region of interest" description="Disordered" evidence="2">
    <location>
        <begin position="2915"/>
        <end position="2937"/>
    </location>
</feature>
<dbReference type="InterPro" id="IPR013491">
    <property type="entry name" value="Tape_meas_N"/>
</dbReference>
<evidence type="ECO:0000259" key="3">
    <source>
        <dbReference type="Pfam" id="PF20155"/>
    </source>
</evidence>
<keyword evidence="5" id="KW-1185">Reference proteome</keyword>
<evidence type="ECO:0000256" key="2">
    <source>
        <dbReference type="SAM" id="MobiDB-lite"/>
    </source>
</evidence>
<sequence length="3106" mass="341313">MSVLGSVSVEASLDMSAIDKQLDSLGSRKLKPIKLGVGLDASGLQQELKQIPSKLDPIKVDLSPNVEDFQRKLQKLGNLSAVQVELKADVEGLRNSIKNLRIDPIKIDLAPNVEDFQEKLRRVARLSPINVEIRADRAAVEKEFQEIGRYAAEGFAQGFDAAKTGEGVAESIAKGVKSGLEIQSPSKVFNRYGKYSREGFYGGFDGLLVGKQVATDLIKGLSPDKSKTQGVVREIENQFRGAKLRVTAEIEIDPYQSRKKLQKLEGEIAVFNGDKNAAKNITDSIEQGFKNAKPKTNIFGSLFKAIGSVALAPIQGAFQGIFSGVGLPLGEKVGSSILKGVESSFGDIIGSFDLLGEKVGEKLSAQLQDALVATGKSTKVVSFFEDLIGLQNIAAESGSAKQKSKQIQSQKSRLAQKELIEQQRNLPFQFPELLAAPAQIKQARISLSEQKDAAVKKLGKIQSSPAAKEMALLQRKAANSLSSSESRDLSALQLKSQSGSLDSKESQKLYQLQKRANSTQISSDELGRLGQLTQLVTQQMASVAKQIQSIDRTFAELDEQEAQIKFVTERPVKALAELGNKSAQEMQALEKEIQQLKTIKQGVLTKLGKSADKSGNIPEKERSQAATELKKAQQFIERRQKRIQELQNELIVPENITTPEGKAEYLRNRQNTLTKRDIASVRKSAKSKSANINILKSDKARTEKLLQEAKAPFELVPAIEKELLQLQSDYESQISIFNQQIEQSAQEAQSALQLIDKIKLLRRNKGAEIQARVSSGEISPEQGATEIESLFTKTQILSNEQTSRGQSALASRAAATQQRDDFIKSTANRKNALLDKREKSVAYLETPEAKKSLQAIEIYEKWLIQSNSQIEQEVKSLQSLRAKEKQLEQKIKNNTQPPTPIKSVKQEIKDSGIKPLGSKNAYTTIAELVAKESGINIKAEQIPKLVQEELPSGSGAEYDFLRNVVNVPPHIAKELQGIPSKDAVEAIIHELVHGQQGNFGKDKSRSSRNLLKANPQEVGKLGGRIESSTRIGIEGIGKTIETANPKLVEKVRAIEEDAYVFTERNLEKIYQALLEELNKVRPDKLKTIQGILGRIDSIQLPQQTGLNSKISLNSSKDVANYVKQNLNAKGVRDLARRMGIDTKNANKEYLLKEISSLSSTSDTRNQIVSLIDQLKPDAYLSSKKGGKQTQELPQAGTIIEQLKAGRKALSEAIKTAFELEEDEKVSALEKISKKSEELQNLAKDLSREFQLTGQQGRQLSGIRAQLSLTTNRSKQGLFNQQQPSTETTPKISEIEKDAVIPAGLRLQSSKLPHITRPLLPGSLLKAAELPAIIPPPPPKTTTAQKIKKLEQEIGKVDTAIEKRLEQLEAEVQLEKDAASIGIKPKNTGRRLSLKRINDEAELNRAKSQVVTETLISPSSERELEEMKRQRGRKRTNPVLTSSPTTLSVDQELDIMRGNAGITGKKTDPDLRTTGLRINNLYRRAVLKFKNSISQKTKIEALETVEQVVNVFADIEKGIETASQVQTASQRVSNGVKNAPKYLRERARNAIFTKTRYLIENSDAINTLVADKTNREPTGNRTRAVQEFNNKRGQLAELVEVYAQAPSKSGFNAIRQTLRDIEKSLQEIGVPLPKVNALLKQYEKDVRELQGKGLVPLDFEIPAADKLPMFVDLFEKFGDTAAKALGPISAIGPAIKGAAAFAATSFLQNFFQNLAQDAFRAYVELDKLKTVLNFASGGISGGSSNLAFIRKQVDDLKIPLNASIQGYTKLEAAARGSSLAGKPNRELFTGLSQASTVLSLSGDETQGITVALGQAISKGKFLAEEQNQLAERIPGLFGIMARAAGVTEAEFAKLRDSGQVITEDFLPKFAKQLQSEFGDAALDASGNAQSAIFDFQNSLLSLQQGVGEGIAPAAVTGINIFTALLKGASASSRELGFLLLSVSAVLAVKMVVALQSVVAQLIATRIATGTLGGGLASLGQALNNSSSAKLSVGLFAALEIVNLLNQAVNTELVQSFDNAAKSADRARKSIEGAFNPEVKKKNPLQAPEASNGFARFVDNTAIAALNFGNDTYRVNNLLIPGGRKPGSRLNTYGQLEKSSIEANAQNQIASIYALMVQSKLGLAQLESGTGEAGKLPSLTKELQVAEQERAVLQAEIKRLYSDKGLVVPGDKRQQLEQKNIQIQKLNTDREAVARPFTLSISKSEQQITSLKSKIDQLKNDEKLLGVLGQDGVDQLIQQYQQALKSAQDFKAGAEQVIGSLRVDPVLTFTQAILKLNLALAEGQEKSELRFTGSREGISKNQVLEFSRNRFASRNAATSSARAELEKNRDNANLLENAVRDSEKSINDPTFQTTLKRLGVSSDASVPKIEDLLSRTQDDADKAILEKLKVAREQRNKLGEARISINESELKVKQNRQENALFSVDDRTSLTKNRLQINENESINFWKKGQLEKVVVEEVVAEKLAKIQVESGLKQKQVVDAQLLVLRGYYEQGDISAEEFHKRQQELTVEQSNLEKQETENRLALQQAVIQRRIKELEFANKKAESISATYQADATRTAKERLLAGGLTQSGQDAFALEQNKIDQKSAADKVSQVKIRIAQNKQLYGEGLKDARDFQQEQLSLNQELAQANLQAVDLKIQAEEKYREIAERGVQRMLRAEDNRFKSLNSRLAALKSSADLYNQSIDTTVKLEESRYNLKKALGDAGISSLEIRKDSANRALELSRKLKDDNLDPAVKTEVNRQLSASGFGNSELAILDQRNRIEDEIAAKKLESLKIEQEYQRQSEVWRLEQQRLAAEIAIYDAQGLQLAAAKSKLEAEGAARIAKLKKDDIAIQEAEISLEIANREAAIADKTLQKKLDILGIQEELAEKAKKTQESTQKSAVEQQLAADAARKQAAALERVESSVNKTVDKIDKVDSDNKTDKPESTTSSTVDGWKNPFDRLTKEEYKKWQQERRKKFSLSGQPKMESDFDYASRIAELRMTGEIQDFRSTFSKIDTSGFDFGGGAGKLPFGYEQSKNGSIYQSYLQKENTVPQPLPTNNPSMNLDFAGLKTSVESIDKKLVSLIGSISNIANRPTNLNISSPQPVSDAAKIYSDLSKAAVRKAGL</sequence>
<feature type="compositionally biased region" description="Basic and acidic residues" evidence="2">
    <location>
        <begin position="618"/>
        <end position="630"/>
    </location>
</feature>
<evidence type="ECO:0000313" key="5">
    <source>
        <dbReference type="Proteomes" id="UP000640531"/>
    </source>
</evidence>
<gene>
    <name evidence="4" type="ORF">H6G59_19575</name>
</gene>
<feature type="region of interest" description="Disordered" evidence="2">
    <location>
        <begin position="610"/>
        <end position="630"/>
    </location>
</feature>
<feature type="coiled-coil region" evidence="1">
    <location>
        <begin position="1346"/>
        <end position="1377"/>
    </location>
</feature>
<feature type="domain" description="Tape measure protein N-terminal" evidence="3">
    <location>
        <begin position="1717"/>
        <end position="1902"/>
    </location>
</feature>
<dbReference type="PANTHER" id="PTHR23159">
    <property type="entry name" value="CENTROSOMAL PROTEIN 2"/>
    <property type="match status" value="1"/>
</dbReference>
<feature type="compositionally biased region" description="Basic and acidic residues" evidence="2">
    <location>
        <begin position="1419"/>
        <end position="1428"/>
    </location>
</feature>
<accession>A0ABR8FII6</accession>
<dbReference type="Pfam" id="PF20155">
    <property type="entry name" value="TMP_3"/>
    <property type="match status" value="1"/>
</dbReference>
<protein>
    <submittedName>
        <fullName evidence="4">Tape measure protein</fullName>
    </submittedName>
</protein>
<organism evidence="4 5">
    <name type="scientific">Anabaena lutea FACHB-196</name>
    <dbReference type="NCBI Taxonomy" id="2692881"/>
    <lineage>
        <taxon>Bacteria</taxon>
        <taxon>Bacillati</taxon>
        <taxon>Cyanobacteriota</taxon>
        <taxon>Cyanophyceae</taxon>
        <taxon>Nostocales</taxon>
        <taxon>Nostocaceae</taxon>
        <taxon>Anabaena</taxon>
    </lineage>
</organism>
<dbReference type="RefSeq" id="WP_190717439.1">
    <property type="nucleotide sequence ID" value="NZ_JACJST010000020.1"/>
</dbReference>
<dbReference type="NCBIfam" id="TIGR02675">
    <property type="entry name" value="tape_meas_nterm"/>
    <property type="match status" value="1"/>
</dbReference>
<keyword evidence="1" id="KW-0175">Coiled coil</keyword>